<evidence type="ECO:0000313" key="3">
    <source>
        <dbReference type="Proteomes" id="UP001596364"/>
    </source>
</evidence>
<evidence type="ECO:0000313" key="2">
    <source>
        <dbReference type="EMBL" id="MFC6441242.1"/>
    </source>
</evidence>
<evidence type="ECO:0000256" key="1">
    <source>
        <dbReference type="SAM" id="SignalP"/>
    </source>
</evidence>
<dbReference type="InterPro" id="IPR022061">
    <property type="entry name" value="DUF3617"/>
</dbReference>
<accession>A0ABW1XPW4</accession>
<proteinExistence type="predicted"/>
<dbReference type="EMBL" id="JBHSUS010000001">
    <property type="protein sequence ID" value="MFC6441242.1"/>
    <property type="molecule type" value="Genomic_DNA"/>
</dbReference>
<reference evidence="3" key="1">
    <citation type="journal article" date="2019" name="Int. J. Syst. Evol. Microbiol.">
        <title>The Global Catalogue of Microorganisms (GCM) 10K type strain sequencing project: providing services to taxonomists for standard genome sequencing and annotation.</title>
        <authorList>
            <consortium name="The Broad Institute Genomics Platform"/>
            <consortium name="The Broad Institute Genome Sequencing Center for Infectious Disease"/>
            <person name="Wu L."/>
            <person name="Ma J."/>
        </authorList>
    </citation>
    <scope>NUCLEOTIDE SEQUENCE [LARGE SCALE GENOMIC DNA]</scope>
    <source>
        <strain evidence="3">CGMCC 1.16031</strain>
    </source>
</reference>
<organism evidence="2 3">
    <name type="scientific">Pseudobowmanella zhangzhouensis</name>
    <dbReference type="NCBI Taxonomy" id="1537679"/>
    <lineage>
        <taxon>Bacteria</taxon>
        <taxon>Pseudomonadati</taxon>
        <taxon>Pseudomonadota</taxon>
        <taxon>Gammaproteobacteria</taxon>
        <taxon>Alteromonadales</taxon>
        <taxon>Alteromonadaceae</taxon>
    </lineage>
</organism>
<keyword evidence="3" id="KW-1185">Reference proteome</keyword>
<keyword evidence="1" id="KW-0732">Signal</keyword>
<gene>
    <name evidence="2" type="ORF">ACFP85_13900</name>
</gene>
<comment type="caution">
    <text evidence="2">The sequence shown here is derived from an EMBL/GenBank/DDBJ whole genome shotgun (WGS) entry which is preliminary data.</text>
</comment>
<dbReference type="RefSeq" id="WP_165490752.1">
    <property type="nucleotide sequence ID" value="NZ_JBHSUS010000001.1"/>
</dbReference>
<dbReference type="Proteomes" id="UP001596364">
    <property type="component" value="Unassembled WGS sequence"/>
</dbReference>
<sequence>MRYWLGSLFLLVATNAMAAQLTIEPGLWQTTLASKDPFSGKVHREVSKYCVKEPVLKLTELVTKFKDCQAVSEKMVGETLHAVMLCDMQGVSTEISGQFRSFGNRGEGDITMQMRLGGMAMALQSSLQAERIGECQ</sequence>
<feature type="chain" id="PRO_5047226039" evidence="1">
    <location>
        <begin position="19"/>
        <end position="136"/>
    </location>
</feature>
<name>A0ABW1XPW4_9ALTE</name>
<feature type="signal peptide" evidence="1">
    <location>
        <begin position="1"/>
        <end position="18"/>
    </location>
</feature>
<dbReference type="Pfam" id="PF12276">
    <property type="entry name" value="DUF3617"/>
    <property type="match status" value="1"/>
</dbReference>
<protein>
    <submittedName>
        <fullName evidence="2">DUF3617 domain-containing protein</fullName>
    </submittedName>
</protein>